<evidence type="ECO:0000313" key="4">
    <source>
        <dbReference type="Proteomes" id="UP000220629"/>
    </source>
</evidence>
<feature type="domain" description="AB hydrolase-1" evidence="2">
    <location>
        <begin position="35"/>
        <end position="247"/>
    </location>
</feature>
<dbReference type="GO" id="GO:0016787">
    <property type="term" value="F:hydrolase activity"/>
    <property type="evidence" value="ECO:0007669"/>
    <property type="project" value="UniProtKB-KW"/>
</dbReference>
<dbReference type="PANTHER" id="PTHR37017">
    <property type="entry name" value="AB HYDROLASE-1 DOMAIN-CONTAINING PROTEIN-RELATED"/>
    <property type="match status" value="1"/>
</dbReference>
<dbReference type="EMBL" id="PDDY01000001">
    <property type="protein sequence ID" value="PEH42746.1"/>
    <property type="molecule type" value="Genomic_DNA"/>
</dbReference>
<feature type="signal peptide" evidence="1">
    <location>
        <begin position="1"/>
        <end position="28"/>
    </location>
</feature>
<evidence type="ECO:0000259" key="2">
    <source>
        <dbReference type="Pfam" id="PF12697"/>
    </source>
</evidence>
<reference evidence="4" key="1">
    <citation type="submission" date="2017-09" db="EMBL/GenBank/DDBJ databases">
        <title>FDA dAtabase for Regulatory Grade micrObial Sequences (FDA-ARGOS): Supporting development and validation of Infectious Disease Dx tests.</title>
        <authorList>
            <person name="Minogue T."/>
            <person name="Wolcott M."/>
            <person name="Wasieloski L."/>
            <person name="Aguilar W."/>
            <person name="Moore D."/>
            <person name="Tallon L."/>
            <person name="Sadzewicz L."/>
            <person name="Ott S."/>
            <person name="Zhao X."/>
            <person name="Nagaraj S."/>
            <person name="Vavikolanu K."/>
            <person name="Aluvathingal J."/>
            <person name="Nadendla S."/>
            <person name="Sichtig H."/>
        </authorList>
    </citation>
    <scope>NUCLEOTIDE SEQUENCE [LARGE SCALE GENOMIC DNA]</scope>
    <source>
        <strain evidence="4">FDAARGOS_390</strain>
    </source>
</reference>
<dbReference type="InterPro" id="IPR000073">
    <property type="entry name" value="AB_hydrolase_1"/>
</dbReference>
<dbReference type="Pfam" id="PF12697">
    <property type="entry name" value="Abhydrolase_6"/>
    <property type="match status" value="1"/>
</dbReference>
<organism evidence="3 4">
    <name type="scientific">Burkholderia gladioli</name>
    <name type="common">Pseudomonas marginata</name>
    <name type="synonym">Phytomonas marginata</name>
    <dbReference type="NCBI Taxonomy" id="28095"/>
    <lineage>
        <taxon>Bacteria</taxon>
        <taxon>Pseudomonadati</taxon>
        <taxon>Pseudomonadota</taxon>
        <taxon>Betaproteobacteria</taxon>
        <taxon>Burkholderiales</taxon>
        <taxon>Burkholderiaceae</taxon>
        <taxon>Burkholderia</taxon>
    </lineage>
</organism>
<protein>
    <submittedName>
        <fullName evidence="3">Alpha/beta hydrolase</fullName>
    </submittedName>
</protein>
<feature type="chain" id="PRO_5012382610" evidence="1">
    <location>
        <begin position="29"/>
        <end position="257"/>
    </location>
</feature>
<evidence type="ECO:0000313" key="3">
    <source>
        <dbReference type="EMBL" id="PEH42746.1"/>
    </source>
</evidence>
<dbReference type="InterPro" id="IPR029058">
    <property type="entry name" value="AB_hydrolase_fold"/>
</dbReference>
<dbReference type="InterPro" id="IPR052897">
    <property type="entry name" value="Sec-Metab_Biosynth_Hydrolase"/>
</dbReference>
<proteinExistence type="predicted"/>
<dbReference type="SUPFAM" id="SSF53474">
    <property type="entry name" value="alpha/beta-Hydrolases"/>
    <property type="match status" value="1"/>
</dbReference>
<dbReference type="RefSeq" id="WP_096751294.1">
    <property type="nucleotide sequence ID" value="NZ_CADEPO010000026.1"/>
</dbReference>
<dbReference type="PANTHER" id="PTHR37017:SF11">
    <property type="entry name" value="ESTERASE_LIPASE_THIOESTERASE DOMAIN-CONTAINING PROTEIN"/>
    <property type="match status" value="1"/>
</dbReference>
<comment type="caution">
    <text evidence="3">The sequence shown here is derived from an EMBL/GenBank/DDBJ whole genome shotgun (WGS) entry which is preliminary data.</text>
</comment>
<dbReference type="AlphaFoldDB" id="A0A2A7SGT4"/>
<dbReference type="Gene3D" id="3.40.50.1820">
    <property type="entry name" value="alpha/beta hydrolase"/>
    <property type="match status" value="1"/>
</dbReference>
<keyword evidence="1" id="KW-0732">Signal</keyword>
<sequence>MKRHSIAALIAGFGLATGLAGFSAAAAAAEPAASVVIVHGAFADGSDWAKVVPLLQDKGIHVTVVQNPLDSLAGDVAAATRAIDKQPGKVVLVGHSWGGTVITEAGRDDKVASLVYVAAFAPDAGQSVADVSKDAPKSPGIARVEADSQGWLSLPAQAVAEDFAQDVPAREARVMAATQGPIKGSAFGEAVSSAAWHDKPSYYIVSQHDRMIPPSLERSMAKAIGAKITELPTSHVPQRSRPADVARVIEQAVAAVE</sequence>
<gene>
    <name evidence="3" type="ORF">CRM94_11605</name>
</gene>
<name>A0A2A7SGT4_BURGA</name>
<dbReference type="Proteomes" id="UP000220629">
    <property type="component" value="Unassembled WGS sequence"/>
</dbReference>
<evidence type="ECO:0000256" key="1">
    <source>
        <dbReference type="SAM" id="SignalP"/>
    </source>
</evidence>
<keyword evidence="3" id="KW-0378">Hydrolase</keyword>
<accession>A0A2A7SGT4</accession>